<name>A0ACB1MJS6_RANTA</name>
<sequence length="134" mass="14888">MMHFVFRSAGHRGQPCPHAHSSCGPEKDFLFFHMSIIFTATLHLKESNTFQSKEYFCHGKKQLSNSGLENSMDRGAWWATVHGVTNSRTTEPLSTIIPYILAPRVSCNFTFSPMMRSGGSECLQTKGPGDASSE</sequence>
<proteinExistence type="predicted"/>
<reference evidence="1" key="1">
    <citation type="submission" date="2025-03" db="EMBL/GenBank/DDBJ databases">
        <authorList>
            <consortium name="ELIXIR-Norway"/>
            <consortium name="Elixir Norway"/>
        </authorList>
    </citation>
    <scope>NUCLEOTIDE SEQUENCE</scope>
</reference>
<accession>A0ACB1MJS6</accession>
<evidence type="ECO:0000313" key="2">
    <source>
        <dbReference type="Proteomes" id="UP001162501"/>
    </source>
</evidence>
<dbReference type="Proteomes" id="UP001162501">
    <property type="component" value="Chromosome 34"/>
</dbReference>
<protein>
    <submittedName>
        <fullName evidence="1">Uncharacterized protein</fullName>
    </submittedName>
</protein>
<dbReference type="EMBL" id="OZ243562">
    <property type="protein sequence ID" value="CAN0500790.1"/>
    <property type="molecule type" value="Genomic_DNA"/>
</dbReference>
<evidence type="ECO:0000313" key="1">
    <source>
        <dbReference type="EMBL" id="CAN0500790.1"/>
    </source>
</evidence>
<organism evidence="1 2">
    <name type="scientific">Rangifer tarandus platyrhynchus</name>
    <name type="common">Svalbard reindeer</name>
    <dbReference type="NCBI Taxonomy" id="3082113"/>
    <lineage>
        <taxon>Eukaryota</taxon>
        <taxon>Metazoa</taxon>
        <taxon>Chordata</taxon>
        <taxon>Craniata</taxon>
        <taxon>Vertebrata</taxon>
        <taxon>Euteleostomi</taxon>
        <taxon>Mammalia</taxon>
        <taxon>Eutheria</taxon>
        <taxon>Laurasiatheria</taxon>
        <taxon>Artiodactyla</taxon>
        <taxon>Ruminantia</taxon>
        <taxon>Pecora</taxon>
        <taxon>Cervidae</taxon>
        <taxon>Odocoileinae</taxon>
        <taxon>Rangifer</taxon>
    </lineage>
</organism>
<gene>
    <name evidence="1" type="ORF">MRATA1EN22A_LOCUS22279</name>
</gene>